<accession>I0Z5Z2</accession>
<evidence type="ECO:0000256" key="7">
    <source>
        <dbReference type="ARBA" id="ARBA00023152"/>
    </source>
</evidence>
<dbReference type="Pfam" id="PF01676">
    <property type="entry name" value="Metalloenzyme"/>
    <property type="match status" value="1"/>
</dbReference>
<dbReference type="OrthoDB" id="952271at2759"/>
<evidence type="ECO:0000256" key="6">
    <source>
        <dbReference type="ARBA" id="ARBA00022723"/>
    </source>
</evidence>
<comment type="catalytic activity">
    <reaction evidence="1">
        <text>(2R)-2-phosphoglycerate = (2R)-3-phosphoglycerate</text>
        <dbReference type="Rhea" id="RHEA:15901"/>
        <dbReference type="ChEBI" id="CHEBI:58272"/>
        <dbReference type="ChEBI" id="CHEBI:58289"/>
        <dbReference type="EC" id="5.4.2.12"/>
    </reaction>
</comment>
<dbReference type="EMBL" id="AGSI01000003">
    <property type="protein sequence ID" value="EIE26061.1"/>
    <property type="molecule type" value="Genomic_DNA"/>
</dbReference>
<feature type="active site" description="Phosphoserine intermediate" evidence="10">
    <location>
        <position position="80"/>
    </location>
</feature>
<gene>
    <name evidence="15" type="ORF">COCSUDRAFT_35522</name>
</gene>
<comment type="similarity">
    <text evidence="4">Belongs to the BPG-independent phosphoglycerate mutase family.</text>
</comment>
<feature type="binding site" evidence="11">
    <location>
        <position position="377"/>
    </location>
    <ligand>
        <name>substrate</name>
    </ligand>
</feature>
<organism evidence="15 16">
    <name type="scientific">Coccomyxa subellipsoidea (strain C-169)</name>
    <name type="common">Green microalga</name>
    <dbReference type="NCBI Taxonomy" id="574566"/>
    <lineage>
        <taxon>Eukaryota</taxon>
        <taxon>Viridiplantae</taxon>
        <taxon>Chlorophyta</taxon>
        <taxon>core chlorophytes</taxon>
        <taxon>Trebouxiophyceae</taxon>
        <taxon>Trebouxiophyceae incertae sedis</taxon>
        <taxon>Coccomyxaceae</taxon>
        <taxon>Coccomyxa</taxon>
        <taxon>Coccomyxa subellipsoidea</taxon>
    </lineage>
</organism>
<evidence type="ECO:0000256" key="4">
    <source>
        <dbReference type="ARBA" id="ARBA00008819"/>
    </source>
</evidence>
<dbReference type="PANTHER" id="PTHR31637">
    <property type="entry name" value="2,3-BISPHOSPHOGLYCERATE-INDEPENDENT PHOSPHOGLYCERATE MUTASE"/>
    <property type="match status" value="1"/>
</dbReference>
<sequence length="572" mass="62556">MGASEFQLKKHHSIPKPEKPLLVVVLDGWGEAPDDEFNAISRAETPCMDSLKESKPDRWMLLKAHGTAVGLPSDDDMGNSEVGHNALGAGQVVSQGAALVDKALEKGELFDHDGWKYLEPAAKEHTLHLIGLLSDGGVHSRYNQLWLLIQGAAERGVKRIRVHTLTDGRDTEDGTSVKFMAQLQKDLRSLEGKGCDAQVASGGGRMITTMDRYESDWNVVKRGWEAHVLGEAPNKFKDPVEAIKALKASHCDGRRCKLQKPKEAGGKPVSDQWIPPFVIVDDDDNPVGPIQDGDAVAIFNFRADRVVELSKAFEYKDFKHFDRKRHPDVRFAGMMQYDGELKLPAHFLVPPPAISRTTGEFLAKSGVSTFACSESQKIGHVTFFWNGNRAAPFDKKLETFHEVPSDQNIPFNEKPAMQSAKITKLGIEALKSGKYDQVRLNFPNPDMVGHTGDLEATISACSTVDSCVQELINAVEEVGGTWLVTADHGNAEDMVQRDKKSGKPLMEDGKPRILTSHTLNPVPVAMGGPGLPEGVKFRTDLKEPGLANVGPTIINLLGFEAPDNMVPTLLSA</sequence>
<feature type="domain" description="BPG-independent PGAM N-terminal" evidence="14">
    <location>
        <begin position="100"/>
        <end position="338"/>
    </location>
</feature>
<feature type="binding site" evidence="12">
    <location>
        <position position="80"/>
    </location>
    <ligand>
        <name>Mn(2+)</name>
        <dbReference type="ChEBI" id="CHEBI:29035"/>
        <label>2</label>
    </ligand>
</feature>
<dbReference type="GeneID" id="17044065"/>
<evidence type="ECO:0000256" key="9">
    <source>
        <dbReference type="ARBA" id="ARBA00023235"/>
    </source>
</evidence>
<evidence type="ECO:0000256" key="3">
    <source>
        <dbReference type="ARBA" id="ARBA00004798"/>
    </source>
</evidence>
<dbReference type="AlphaFoldDB" id="I0Z5Z2"/>
<dbReference type="EC" id="5.4.2.12" evidence="5"/>
<dbReference type="STRING" id="574566.I0Z5Z2"/>
<reference evidence="15 16" key="1">
    <citation type="journal article" date="2012" name="Genome Biol.">
        <title>The genome of the polar eukaryotic microalga coccomyxa subellipsoidea reveals traits of cold adaptation.</title>
        <authorList>
            <person name="Blanc G."/>
            <person name="Agarkova I."/>
            <person name="Grimwood J."/>
            <person name="Kuo A."/>
            <person name="Brueggeman A."/>
            <person name="Dunigan D."/>
            <person name="Gurnon J."/>
            <person name="Ladunga I."/>
            <person name="Lindquist E."/>
            <person name="Lucas S."/>
            <person name="Pangilinan J."/>
            <person name="Proschold T."/>
            <person name="Salamov A."/>
            <person name="Schmutz J."/>
            <person name="Weeks D."/>
            <person name="Yamada T."/>
            <person name="Claverie J.M."/>
            <person name="Grigoriev I."/>
            <person name="Van Etten J."/>
            <person name="Lomsadze A."/>
            <person name="Borodovsky M."/>
        </authorList>
    </citation>
    <scope>NUCLEOTIDE SEQUENCE [LARGE SCALE GENOMIC DNA]</scope>
    <source>
        <strain evidence="15 16">C-169</strain>
    </source>
</reference>
<comment type="caution">
    <text evidence="15">The sequence shown here is derived from an EMBL/GenBank/DDBJ whole genome shotgun (WGS) entry which is preliminary data.</text>
</comment>
<dbReference type="FunFam" id="3.40.1450.10:FF:000002">
    <property type="entry name" value="2,3-bisphosphoglycerate-independent phosphoglycerate mutase"/>
    <property type="match status" value="1"/>
</dbReference>
<dbReference type="GO" id="GO:0005737">
    <property type="term" value="C:cytoplasm"/>
    <property type="evidence" value="ECO:0007669"/>
    <property type="project" value="InterPro"/>
</dbReference>
<keyword evidence="6 12" id="KW-0479">Metal-binding</keyword>
<dbReference type="GO" id="GO:0004619">
    <property type="term" value="F:phosphoglycerate mutase activity"/>
    <property type="evidence" value="ECO:0007669"/>
    <property type="project" value="UniProtKB-EC"/>
</dbReference>
<dbReference type="PANTHER" id="PTHR31637:SF0">
    <property type="entry name" value="2,3-BISPHOSPHOGLYCERATE-INDEPENDENT PHOSPHOGLYCERATE MUTASE"/>
    <property type="match status" value="1"/>
</dbReference>
<dbReference type="InterPro" id="IPR011258">
    <property type="entry name" value="BPG-indep_PGM_N"/>
</dbReference>
<feature type="binding site" evidence="12">
    <location>
        <position position="446"/>
    </location>
    <ligand>
        <name>Mn(2+)</name>
        <dbReference type="ChEBI" id="CHEBI:29035"/>
        <label>1</label>
    </ligand>
</feature>
<evidence type="ECO:0000256" key="2">
    <source>
        <dbReference type="ARBA" id="ARBA00001936"/>
    </source>
</evidence>
<feature type="binding site" evidence="12">
    <location>
        <position position="27"/>
    </location>
    <ligand>
        <name>Mn(2+)</name>
        <dbReference type="ChEBI" id="CHEBI:29035"/>
        <label>2</label>
    </ligand>
</feature>
<dbReference type="SUPFAM" id="SSF53649">
    <property type="entry name" value="Alkaline phosphatase-like"/>
    <property type="match status" value="1"/>
</dbReference>
<evidence type="ECO:0000259" key="13">
    <source>
        <dbReference type="Pfam" id="PF01676"/>
    </source>
</evidence>
<keyword evidence="9" id="KW-0413">Isomerase</keyword>
<feature type="binding site" evidence="11">
    <location>
        <position position="205"/>
    </location>
    <ligand>
        <name>substrate</name>
    </ligand>
</feature>
<comment type="pathway">
    <text evidence="3">Carbohydrate degradation; glycolysis; pyruvate from D-glyceraldehyde 3-phosphate: step 3/5.</text>
</comment>
<dbReference type="Gene3D" id="3.40.720.10">
    <property type="entry name" value="Alkaline Phosphatase, subunit A"/>
    <property type="match status" value="1"/>
</dbReference>
<evidence type="ECO:0000313" key="16">
    <source>
        <dbReference type="Proteomes" id="UP000007264"/>
    </source>
</evidence>
<evidence type="ECO:0000256" key="11">
    <source>
        <dbReference type="PIRSR" id="PIRSR001492-2"/>
    </source>
</evidence>
<dbReference type="InterPro" id="IPR006124">
    <property type="entry name" value="Metalloenzyme"/>
</dbReference>
<proteinExistence type="inferred from homology"/>
<evidence type="ECO:0000256" key="1">
    <source>
        <dbReference type="ARBA" id="ARBA00000370"/>
    </source>
</evidence>
<dbReference type="InterPro" id="IPR036646">
    <property type="entry name" value="PGAM_B_sf"/>
</dbReference>
<feature type="binding site" evidence="11">
    <location>
        <position position="139"/>
    </location>
    <ligand>
        <name>substrate</name>
    </ligand>
</feature>
<dbReference type="PIRSF" id="PIRSF001492">
    <property type="entry name" value="IPGAM"/>
    <property type="match status" value="1"/>
</dbReference>
<dbReference type="Proteomes" id="UP000007264">
    <property type="component" value="Unassembled WGS sequence"/>
</dbReference>
<dbReference type="RefSeq" id="XP_005650605.1">
    <property type="nucleotide sequence ID" value="XM_005650548.1"/>
</dbReference>
<dbReference type="NCBIfam" id="TIGR01307">
    <property type="entry name" value="pgm_bpd_ind"/>
    <property type="match status" value="1"/>
</dbReference>
<keyword evidence="16" id="KW-1185">Reference proteome</keyword>
<evidence type="ECO:0000256" key="12">
    <source>
        <dbReference type="PIRSR" id="PIRSR001492-3"/>
    </source>
</evidence>
<dbReference type="GO" id="GO:0006096">
    <property type="term" value="P:glycolytic process"/>
    <property type="evidence" value="ECO:0007669"/>
    <property type="project" value="UniProtKB-UniPathway"/>
</dbReference>
<dbReference type="GO" id="GO:0010037">
    <property type="term" value="P:response to carbon dioxide"/>
    <property type="evidence" value="ECO:0007669"/>
    <property type="project" value="UniProtKB-ARBA"/>
</dbReference>
<feature type="binding site" evidence="11">
    <location>
        <begin position="169"/>
        <end position="170"/>
    </location>
    <ligand>
        <name>substrate</name>
    </ligand>
</feature>
<evidence type="ECO:0000259" key="14">
    <source>
        <dbReference type="Pfam" id="PF06415"/>
    </source>
</evidence>
<feature type="binding site" evidence="12">
    <location>
        <position position="488"/>
    </location>
    <ligand>
        <name>Mn(2+)</name>
        <dbReference type="ChEBI" id="CHEBI:29035"/>
        <label>2</label>
    </ligand>
</feature>
<dbReference type="eggNOG" id="KOG4513">
    <property type="taxonomic scope" value="Eukaryota"/>
</dbReference>
<feature type="binding site" evidence="12">
    <location>
        <position position="517"/>
    </location>
    <ligand>
        <name>Mn(2+)</name>
        <dbReference type="ChEBI" id="CHEBI:29035"/>
        <label>1</label>
    </ligand>
</feature>
<feature type="binding site" evidence="11">
    <location>
        <position position="212"/>
    </location>
    <ligand>
        <name>substrate</name>
    </ligand>
</feature>
<feature type="binding site" evidence="12">
    <location>
        <position position="487"/>
    </location>
    <ligand>
        <name>Mn(2+)</name>
        <dbReference type="ChEBI" id="CHEBI:29035"/>
        <label>2</label>
    </ligand>
</feature>
<evidence type="ECO:0000256" key="8">
    <source>
        <dbReference type="ARBA" id="ARBA00023211"/>
    </source>
</evidence>
<dbReference type="SUPFAM" id="SSF64158">
    <property type="entry name" value="2,3-Bisphosphoglycerate-independent phosphoglycerate mutase, substrate-binding domain"/>
    <property type="match status" value="1"/>
</dbReference>
<feature type="binding site" evidence="12">
    <location>
        <position position="450"/>
    </location>
    <ligand>
        <name>Mn(2+)</name>
        <dbReference type="ChEBI" id="CHEBI:29035"/>
        <label>1</label>
    </ligand>
</feature>
<dbReference type="UniPathway" id="UPA00109">
    <property type="reaction ID" value="UER00186"/>
</dbReference>
<feature type="domain" description="Metalloenzyme" evidence="13">
    <location>
        <begin position="19"/>
        <end position="560"/>
    </location>
</feature>
<dbReference type="InterPro" id="IPR017850">
    <property type="entry name" value="Alkaline_phosphatase_core_sf"/>
</dbReference>
<dbReference type="CDD" id="cd16010">
    <property type="entry name" value="iPGM"/>
    <property type="match status" value="1"/>
</dbReference>
<dbReference type="GO" id="GO:0006007">
    <property type="term" value="P:glucose catabolic process"/>
    <property type="evidence" value="ECO:0007669"/>
    <property type="project" value="InterPro"/>
</dbReference>
<name>I0Z5Z2_COCSC</name>
<comment type="cofactor">
    <cofactor evidence="2">
        <name>Mn(2+)</name>
        <dbReference type="ChEBI" id="CHEBI:29035"/>
    </cofactor>
</comment>
<protein>
    <recommendedName>
        <fullName evidence="5">phosphoglycerate mutase (2,3-diphosphoglycerate-independent)</fullName>
        <ecNumber evidence="5">5.4.2.12</ecNumber>
    </recommendedName>
</protein>
<dbReference type="Pfam" id="PF06415">
    <property type="entry name" value="iPGM_N"/>
    <property type="match status" value="1"/>
</dbReference>
<dbReference type="Gene3D" id="3.40.1450.10">
    <property type="entry name" value="BPG-independent phosphoglycerate mutase, domain B"/>
    <property type="match status" value="1"/>
</dbReference>
<keyword evidence="7" id="KW-0324">Glycolysis</keyword>
<evidence type="ECO:0000256" key="5">
    <source>
        <dbReference type="ARBA" id="ARBA00012026"/>
    </source>
</evidence>
<dbReference type="KEGG" id="csl:COCSUDRAFT_35522"/>
<evidence type="ECO:0000313" key="15">
    <source>
        <dbReference type="EMBL" id="EIE26061.1"/>
    </source>
</evidence>
<feature type="binding site" evidence="11">
    <location>
        <begin position="302"/>
        <end position="305"/>
    </location>
    <ligand>
        <name>substrate</name>
    </ligand>
</feature>
<keyword evidence="8 12" id="KW-0464">Manganese</keyword>
<dbReference type="InterPro" id="IPR005995">
    <property type="entry name" value="Pgm_bpd_ind"/>
</dbReference>
<dbReference type="GO" id="GO:0030145">
    <property type="term" value="F:manganese ion binding"/>
    <property type="evidence" value="ECO:0007669"/>
    <property type="project" value="InterPro"/>
</dbReference>
<evidence type="ECO:0000256" key="10">
    <source>
        <dbReference type="PIRSR" id="PIRSR001492-1"/>
    </source>
</evidence>